<evidence type="ECO:0000313" key="9">
    <source>
        <dbReference type="Proteomes" id="UP001172457"/>
    </source>
</evidence>
<dbReference type="PROSITE" id="PS50089">
    <property type="entry name" value="ZF_RING_2"/>
    <property type="match status" value="1"/>
</dbReference>
<dbReference type="Pfam" id="PF13920">
    <property type="entry name" value="zf-C3HC4_3"/>
    <property type="match status" value="1"/>
</dbReference>
<reference evidence="8" key="1">
    <citation type="submission" date="2023-03" db="EMBL/GenBank/DDBJ databases">
        <title>Chromosome-scale reference genome and RAD-based genetic map of yellow starthistle (Centaurea solstitialis) reveal putative structural variation and QTLs associated with invader traits.</title>
        <authorList>
            <person name="Reatini B."/>
            <person name="Cang F.A."/>
            <person name="Jiang Q."/>
            <person name="Mckibben M.T.W."/>
            <person name="Barker M.S."/>
            <person name="Rieseberg L.H."/>
            <person name="Dlugosch K.M."/>
        </authorList>
    </citation>
    <scope>NUCLEOTIDE SEQUENCE</scope>
    <source>
        <strain evidence="8">CAN-66</strain>
        <tissue evidence="8">Leaf</tissue>
    </source>
</reference>
<evidence type="ECO:0000256" key="5">
    <source>
        <dbReference type="SAM" id="Coils"/>
    </source>
</evidence>
<dbReference type="GO" id="GO:0008270">
    <property type="term" value="F:zinc ion binding"/>
    <property type="evidence" value="ECO:0007669"/>
    <property type="project" value="UniProtKB-KW"/>
</dbReference>
<protein>
    <recommendedName>
        <fullName evidence="7">RING-type domain-containing protein</fullName>
    </recommendedName>
</protein>
<keyword evidence="5" id="KW-0175">Coiled coil</keyword>
<proteinExistence type="predicted"/>
<feature type="coiled-coil region" evidence="5">
    <location>
        <begin position="105"/>
        <end position="135"/>
    </location>
</feature>
<dbReference type="AlphaFoldDB" id="A0AA38SWU3"/>
<organism evidence="8 9">
    <name type="scientific">Centaurea solstitialis</name>
    <name type="common">yellow star-thistle</name>
    <dbReference type="NCBI Taxonomy" id="347529"/>
    <lineage>
        <taxon>Eukaryota</taxon>
        <taxon>Viridiplantae</taxon>
        <taxon>Streptophyta</taxon>
        <taxon>Embryophyta</taxon>
        <taxon>Tracheophyta</taxon>
        <taxon>Spermatophyta</taxon>
        <taxon>Magnoliopsida</taxon>
        <taxon>eudicotyledons</taxon>
        <taxon>Gunneridae</taxon>
        <taxon>Pentapetalae</taxon>
        <taxon>asterids</taxon>
        <taxon>campanulids</taxon>
        <taxon>Asterales</taxon>
        <taxon>Asteraceae</taxon>
        <taxon>Carduoideae</taxon>
        <taxon>Cardueae</taxon>
        <taxon>Centaureinae</taxon>
        <taxon>Centaurea</taxon>
    </lineage>
</organism>
<dbReference type="EMBL" id="JARYMX010000007">
    <property type="protein sequence ID" value="KAJ9539858.1"/>
    <property type="molecule type" value="Genomic_DNA"/>
</dbReference>
<dbReference type="PANTHER" id="PTHR42647:SF5">
    <property type="entry name" value="SBP (S-RIBONUCLEASE BINDING PROTEIN) FAMILY PROTEIN"/>
    <property type="match status" value="1"/>
</dbReference>
<dbReference type="CDD" id="cd16649">
    <property type="entry name" value="mRING-HC-C3HC5_CGRF1-like"/>
    <property type="match status" value="1"/>
</dbReference>
<evidence type="ECO:0000256" key="1">
    <source>
        <dbReference type="ARBA" id="ARBA00022723"/>
    </source>
</evidence>
<evidence type="ECO:0000256" key="6">
    <source>
        <dbReference type="SAM" id="MobiDB-lite"/>
    </source>
</evidence>
<sequence>MADGRKGKNIMINNDEDATAANKRRRIEVTNGVPFAEFPCNIPPPNTISTHLQLSPPVEETPNTDDHDHHDDDDDGVLTSLLSQQNFLVNYHMNEMQRSVEEFWRTNLSKEIKKRKEMERKLEEKEQQMVRFRDMYYFYEDRAFLLEEKLHHMVAAGEGCSAAAAVGLEEEVDSCYAVETRGRRRHLLACLNCLTRPSTMVWLPCRHLCVCLVCQKRVKTCPVCGAKKSESVIINASLP</sequence>
<keyword evidence="1" id="KW-0479">Metal-binding</keyword>
<keyword evidence="9" id="KW-1185">Reference proteome</keyword>
<dbReference type="GO" id="GO:0004842">
    <property type="term" value="F:ubiquitin-protein transferase activity"/>
    <property type="evidence" value="ECO:0007669"/>
    <property type="project" value="TreeGrafter"/>
</dbReference>
<keyword evidence="2 4" id="KW-0863">Zinc-finger</keyword>
<accession>A0AA38SWU3</accession>
<name>A0AA38SWU3_9ASTR</name>
<dbReference type="PANTHER" id="PTHR42647">
    <property type="entry name" value="SBP (S-RIBONUCLEASE BINDING PROTEIN) FAMILY PROTEIN"/>
    <property type="match status" value="1"/>
</dbReference>
<dbReference type="Proteomes" id="UP001172457">
    <property type="component" value="Chromosome 7"/>
</dbReference>
<comment type="caution">
    <text evidence="8">The sequence shown here is derived from an EMBL/GenBank/DDBJ whole genome shotgun (WGS) entry which is preliminary data.</text>
</comment>
<dbReference type="InterPro" id="IPR013083">
    <property type="entry name" value="Znf_RING/FYVE/PHD"/>
</dbReference>
<evidence type="ECO:0000256" key="4">
    <source>
        <dbReference type="PROSITE-ProRule" id="PRU00175"/>
    </source>
</evidence>
<evidence type="ECO:0000256" key="3">
    <source>
        <dbReference type="ARBA" id="ARBA00022833"/>
    </source>
</evidence>
<dbReference type="InterPro" id="IPR001841">
    <property type="entry name" value="Znf_RING"/>
</dbReference>
<keyword evidence="3" id="KW-0862">Zinc</keyword>
<feature type="region of interest" description="Disordered" evidence="6">
    <location>
        <begin position="46"/>
        <end position="75"/>
    </location>
</feature>
<evidence type="ECO:0000259" key="7">
    <source>
        <dbReference type="PROSITE" id="PS50089"/>
    </source>
</evidence>
<feature type="domain" description="RING-type" evidence="7">
    <location>
        <begin position="190"/>
        <end position="224"/>
    </location>
</feature>
<dbReference type="Gene3D" id="3.30.40.10">
    <property type="entry name" value="Zinc/RING finger domain, C3HC4 (zinc finger)"/>
    <property type="match status" value="1"/>
</dbReference>
<evidence type="ECO:0000313" key="8">
    <source>
        <dbReference type="EMBL" id="KAJ9539858.1"/>
    </source>
</evidence>
<gene>
    <name evidence="8" type="ORF">OSB04_026364</name>
</gene>
<evidence type="ECO:0000256" key="2">
    <source>
        <dbReference type="ARBA" id="ARBA00022771"/>
    </source>
</evidence>